<dbReference type="InterPro" id="IPR056729">
    <property type="entry name" value="GMPPB_C"/>
</dbReference>
<evidence type="ECO:0000256" key="6">
    <source>
        <dbReference type="ARBA" id="ARBA00044196"/>
    </source>
</evidence>
<dbReference type="GO" id="GO:0003743">
    <property type="term" value="F:translation initiation factor activity"/>
    <property type="evidence" value="ECO:0007669"/>
    <property type="project" value="UniProtKB-KW"/>
</dbReference>
<evidence type="ECO:0000313" key="12">
    <source>
        <dbReference type="Proteomes" id="UP001334248"/>
    </source>
</evidence>
<feature type="region of interest" description="Disordered" evidence="9">
    <location>
        <begin position="38"/>
        <end position="60"/>
    </location>
</feature>
<feature type="domain" description="Mannose-1-phosphate guanyltransferase C-terminal" evidence="10">
    <location>
        <begin position="625"/>
        <end position="697"/>
    </location>
</feature>
<feature type="region of interest" description="Disordered" evidence="9">
    <location>
        <begin position="526"/>
        <end position="550"/>
    </location>
</feature>
<evidence type="ECO:0000256" key="8">
    <source>
        <dbReference type="ARBA" id="ARBA00046432"/>
    </source>
</evidence>
<keyword evidence="4 11" id="KW-0396">Initiation factor</keyword>
<comment type="subcellular location">
    <subcellularLocation>
        <location evidence="1">Cytoplasm</location>
        <location evidence="1">Cytosol</location>
    </subcellularLocation>
</comment>
<dbReference type="InterPro" id="IPR051960">
    <property type="entry name" value="eIF2B_gamma"/>
</dbReference>
<dbReference type="GeneID" id="89995768"/>
<dbReference type="PANTHER" id="PTHR45989:SF1">
    <property type="entry name" value="TRANSLATION INITIATION FACTOR EIF-2B SUBUNIT GAMMA"/>
    <property type="match status" value="1"/>
</dbReference>
<reference evidence="11 12" key="1">
    <citation type="journal article" date="2023" name="Res Sq">
        <title>Genomic and morphological characterization of Knufia obscura isolated from the Mars 2020 spacecraft assembly facility.</title>
        <authorList>
            <person name="Chander A.M."/>
            <person name="Teixeira M.M."/>
            <person name="Singh N.K."/>
            <person name="Williams M.P."/>
            <person name="Parker C.W."/>
            <person name="Leo P."/>
            <person name="Stajich J.E."/>
            <person name="Torok T."/>
            <person name="Tighe S."/>
            <person name="Mason C.E."/>
            <person name="Venkateswaran K."/>
        </authorList>
    </citation>
    <scope>NUCLEOTIDE SEQUENCE [LARGE SCALE GENOMIC DNA]</scope>
    <source>
        <strain evidence="11 12">CCFEE 5817</strain>
    </source>
</reference>
<dbReference type="EMBL" id="JAVHJV010000002">
    <property type="protein sequence ID" value="KAK5945115.1"/>
    <property type="molecule type" value="Genomic_DNA"/>
</dbReference>
<feature type="compositionally biased region" description="Polar residues" evidence="9">
    <location>
        <begin position="47"/>
        <end position="58"/>
    </location>
</feature>
<dbReference type="SUPFAM" id="SSF53448">
    <property type="entry name" value="Nucleotide-diphospho-sugar transferases"/>
    <property type="match status" value="1"/>
</dbReference>
<dbReference type="Gene3D" id="2.160.10.10">
    <property type="entry name" value="Hexapeptide repeat proteins"/>
    <property type="match status" value="1"/>
</dbReference>
<evidence type="ECO:0000256" key="7">
    <source>
        <dbReference type="ARBA" id="ARBA00044229"/>
    </source>
</evidence>
<name>A0ABR0RWZ4_9EURO</name>
<comment type="subunit">
    <text evidence="8">Component of the translation initiation factor 2B (eIF2B) complex which is a heterodecamer of two sets of five different subunits: alpha, beta, gamma, delta and epsilon. Subunits alpha, beta and delta comprise a regulatory subcomplex and subunits epsilon and gamma comprise a catalytic subcomplex. Within the complex, the hexameric regulatory complex resides at the center, with the two heterodimeric catalytic subcomplexes bound on opposite sides.</text>
</comment>
<evidence type="ECO:0000256" key="4">
    <source>
        <dbReference type="ARBA" id="ARBA00022540"/>
    </source>
</evidence>
<dbReference type="Proteomes" id="UP001334248">
    <property type="component" value="Unassembled WGS sequence"/>
</dbReference>
<dbReference type="Gene3D" id="3.90.550.10">
    <property type="entry name" value="Spore Coat Polysaccharide Biosynthesis Protein SpsA, Chain A"/>
    <property type="match status" value="1"/>
</dbReference>
<dbReference type="InterPro" id="IPR011004">
    <property type="entry name" value="Trimer_LpxA-like_sf"/>
</dbReference>
<evidence type="ECO:0000313" key="11">
    <source>
        <dbReference type="EMBL" id="KAK5945115.1"/>
    </source>
</evidence>
<proteinExistence type="inferred from homology"/>
<dbReference type="InterPro" id="IPR029044">
    <property type="entry name" value="Nucleotide-diphossugar_trans"/>
</dbReference>
<feature type="region of interest" description="Disordered" evidence="9">
    <location>
        <begin position="464"/>
        <end position="483"/>
    </location>
</feature>
<feature type="compositionally biased region" description="Low complexity" evidence="9">
    <location>
        <begin position="532"/>
        <end position="550"/>
    </location>
</feature>
<evidence type="ECO:0000256" key="2">
    <source>
        <dbReference type="ARBA" id="ARBA00007878"/>
    </source>
</evidence>
<dbReference type="Pfam" id="PF25087">
    <property type="entry name" value="GMPPB_C"/>
    <property type="match status" value="1"/>
</dbReference>
<comment type="caution">
    <text evidence="11">The sequence shown here is derived from an EMBL/GenBank/DDBJ whole genome shotgun (WGS) entry which is preliminary data.</text>
</comment>
<dbReference type="CDD" id="cd04652">
    <property type="entry name" value="LbH_eIF2B_gamma_C"/>
    <property type="match status" value="1"/>
</dbReference>
<evidence type="ECO:0000256" key="5">
    <source>
        <dbReference type="ARBA" id="ARBA00022917"/>
    </source>
</evidence>
<evidence type="ECO:0000259" key="10">
    <source>
        <dbReference type="Pfam" id="PF25087"/>
    </source>
</evidence>
<dbReference type="SUPFAM" id="SSF51161">
    <property type="entry name" value="Trimeric LpxA-like enzymes"/>
    <property type="match status" value="1"/>
</dbReference>
<organism evidence="11 12">
    <name type="scientific">Knufia obscura</name>
    <dbReference type="NCBI Taxonomy" id="1635080"/>
    <lineage>
        <taxon>Eukaryota</taxon>
        <taxon>Fungi</taxon>
        <taxon>Dikarya</taxon>
        <taxon>Ascomycota</taxon>
        <taxon>Pezizomycotina</taxon>
        <taxon>Eurotiomycetes</taxon>
        <taxon>Chaetothyriomycetidae</taxon>
        <taxon>Chaetothyriales</taxon>
        <taxon>Trichomeriaceae</taxon>
        <taxon>Knufia</taxon>
    </lineage>
</organism>
<evidence type="ECO:0000256" key="1">
    <source>
        <dbReference type="ARBA" id="ARBA00004514"/>
    </source>
</evidence>
<dbReference type="RefSeq" id="XP_064733205.1">
    <property type="nucleotide sequence ID" value="XM_064870752.1"/>
</dbReference>
<protein>
    <recommendedName>
        <fullName evidence="6">Translation initiation factor eIF2B subunit gamma</fullName>
    </recommendedName>
    <alternativeName>
        <fullName evidence="7">eIF2B GDP-GTP exchange factor subunit gamma</fullName>
    </alternativeName>
</protein>
<keyword evidence="5" id="KW-0648">Protein biosynthesis</keyword>
<dbReference type="PANTHER" id="PTHR45989">
    <property type="entry name" value="TRANSLATION INITIATION FACTOR EIF-2B SUBUNIT GAMMA"/>
    <property type="match status" value="1"/>
</dbReference>
<gene>
    <name evidence="11" type="primary">GCD1</name>
    <name evidence="11" type="ORF">PMZ80_002319</name>
</gene>
<evidence type="ECO:0000256" key="3">
    <source>
        <dbReference type="ARBA" id="ARBA00022490"/>
    </source>
</evidence>
<keyword evidence="12" id="KW-1185">Reference proteome</keyword>
<sequence length="735" mass="80886">MTPTRPISCEYMQLNITRENRSHLRLIGYREETERQLLKSERPCSHASRSPSPQTNLQKHQRIHSLILGARQVEDNGSISGQTFPYLPKAPSLFRDYLEDQPVQTVYRPSPLQNLALTNYSLRTATRRVTVQYSTKTGVKPLSMPHAVTGAQTGFQALILCGPGIGLNTFTNTPQEYPKALVPIANRPMIWYVLDWCYRMGVTDITVITPPAAKAPIEAALAQNPDLTTLPSPKPDLLAPQGLEPETPTAELLRLPEVQDVIKSDFLLLPCDLICDIPGDTFLESYLTSMAGIAGTGADFEDNSSRTTKNRFDLGAEGSGRRGGLSIWYNTVNREESVKKEECDFMGTVAVDSHHKAPLQKVSDLPDGRLRKLVWTTPMSELLEEAEENKSWRVRQSLLRRYGAVKCMTQYRDSHIYFFPHWIKEFAMQNEDFESVSEDLVGTWAKAEWRKPSYRAEFGANKIFKQPTTAPTTSDESRNRTEAPIEEEIDLLSLSSTQITQHIPNVSQTKKQEPIHFASRVQGINPEDSIISTTTDDSADQNSQDASIDSSIPHLPPILSYILPSTPTAPLLRRVDSTPLLLTISLLLAKLPSQSESSSPFAHQHKLHPTSQWPSDIRVSVSTADSLIASNTTLNQHCSVKQSCIGSNCVIGAGARIQGCVIMDGAQIGEKSVISGCVVGKKAVVGKGVTLKDCEVADGKDIAAGTEAKNEKFLVGGLDEDFGGGSEDGAMEGEE</sequence>
<keyword evidence="3" id="KW-0963">Cytoplasm</keyword>
<accession>A0ABR0RWZ4</accession>
<comment type="similarity">
    <text evidence="2">Belongs to the eIF-2B gamma/epsilon subunits family.</text>
</comment>
<evidence type="ECO:0000256" key="9">
    <source>
        <dbReference type="SAM" id="MobiDB-lite"/>
    </source>
</evidence>